<name>A0A438JTB3_VITVI</name>
<gene>
    <name evidence="1" type="ORF">CK203_010781</name>
</gene>
<dbReference type="Proteomes" id="UP000288805">
    <property type="component" value="Unassembled WGS sequence"/>
</dbReference>
<protein>
    <submittedName>
        <fullName evidence="1">Uncharacterized protein</fullName>
    </submittedName>
</protein>
<reference evidence="1 2" key="1">
    <citation type="journal article" date="2018" name="PLoS Genet.">
        <title>Population sequencing reveals clonal diversity and ancestral inbreeding in the grapevine cultivar Chardonnay.</title>
        <authorList>
            <person name="Roach M.J."/>
            <person name="Johnson D.L."/>
            <person name="Bohlmann J."/>
            <person name="van Vuuren H.J."/>
            <person name="Jones S.J."/>
            <person name="Pretorius I.S."/>
            <person name="Schmidt S.A."/>
            <person name="Borneman A.R."/>
        </authorList>
    </citation>
    <scope>NUCLEOTIDE SEQUENCE [LARGE SCALE GENOMIC DNA]</scope>
    <source>
        <strain evidence="2">cv. Chardonnay</strain>
        <tissue evidence="1">Leaf</tissue>
    </source>
</reference>
<organism evidence="1 2">
    <name type="scientific">Vitis vinifera</name>
    <name type="common">Grape</name>
    <dbReference type="NCBI Taxonomy" id="29760"/>
    <lineage>
        <taxon>Eukaryota</taxon>
        <taxon>Viridiplantae</taxon>
        <taxon>Streptophyta</taxon>
        <taxon>Embryophyta</taxon>
        <taxon>Tracheophyta</taxon>
        <taxon>Spermatophyta</taxon>
        <taxon>Magnoliopsida</taxon>
        <taxon>eudicotyledons</taxon>
        <taxon>Gunneridae</taxon>
        <taxon>Pentapetalae</taxon>
        <taxon>rosids</taxon>
        <taxon>Vitales</taxon>
        <taxon>Vitaceae</taxon>
        <taxon>Viteae</taxon>
        <taxon>Vitis</taxon>
    </lineage>
</organism>
<dbReference type="AlphaFoldDB" id="A0A438JTB3"/>
<dbReference type="EMBL" id="QGNW01000028">
    <property type="protein sequence ID" value="RVX12165.1"/>
    <property type="molecule type" value="Genomic_DNA"/>
</dbReference>
<evidence type="ECO:0000313" key="1">
    <source>
        <dbReference type="EMBL" id="RVX12165.1"/>
    </source>
</evidence>
<comment type="caution">
    <text evidence="1">The sequence shown here is derived from an EMBL/GenBank/DDBJ whole genome shotgun (WGS) entry which is preliminary data.</text>
</comment>
<accession>A0A438JTB3</accession>
<evidence type="ECO:0000313" key="2">
    <source>
        <dbReference type="Proteomes" id="UP000288805"/>
    </source>
</evidence>
<proteinExistence type="predicted"/>
<sequence>MVDSKMFEIVFDERKGKPQFLILEKKRGVSSWVRLGSESLGFFMEGLIHCHQGRERREMGKGMEG</sequence>